<dbReference type="PROSITE" id="PS50097">
    <property type="entry name" value="BTB"/>
    <property type="match status" value="1"/>
</dbReference>
<accession>A0ABR1KKG7</accession>
<gene>
    <name evidence="2" type="ORF">IWZ03DRAFT_360594</name>
</gene>
<reference evidence="2 3" key="1">
    <citation type="submission" date="2024-04" db="EMBL/GenBank/DDBJ databases">
        <title>Phyllosticta paracitricarpa is synonymous to the EU quarantine fungus P. citricarpa based on phylogenomic analyses.</title>
        <authorList>
            <consortium name="Lawrence Berkeley National Laboratory"/>
            <person name="Van Ingen-Buijs V.A."/>
            <person name="Van Westerhoven A.C."/>
            <person name="Haridas S."/>
            <person name="Skiadas P."/>
            <person name="Martin F."/>
            <person name="Groenewald J.Z."/>
            <person name="Crous P.W."/>
            <person name="Seidl M.F."/>
        </authorList>
    </citation>
    <scope>NUCLEOTIDE SEQUENCE [LARGE SCALE GENOMIC DNA]</scope>
    <source>
        <strain evidence="2 3">CBS 123371</strain>
    </source>
</reference>
<dbReference type="SMART" id="SM00225">
    <property type="entry name" value="BTB"/>
    <property type="match status" value="1"/>
</dbReference>
<keyword evidence="3" id="KW-1185">Reference proteome</keyword>
<dbReference type="Proteomes" id="UP001363622">
    <property type="component" value="Unassembled WGS sequence"/>
</dbReference>
<evidence type="ECO:0000259" key="1">
    <source>
        <dbReference type="PROSITE" id="PS50097"/>
    </source>
</evidence>
<dbReference type="Pfam" id="PF00651">
    <property type="entry name" value="BTB"/>
    <property type="match status" value="1"/>
</dbReference>
<protein>
    <recommendedName>
        <fullName evidence="1">BTB domain-containing protein</fullName>
    </recommendedName>
</protein>
<organism evidence="2 3">
    <name type="scientific">Phyllosticta citriasiana</name>
    <dbReference type="NCBI Taxonomy" id="595635"/>
    <lineage>
        <taxon>Eukaryota</taxon>
        <taxon>Fungi</taxon>
        <taxon>Dikarya</taxon>
        <taxon>Ascomycota</taxon>
        <taxon>Pezizomycotina</taxon>
        <taxon>Dothideomycetes</taxon>
        <taxon>Dothideomycetes incertae sedis</taxon>
        <taxon>Botryosphaeriales</taxon>
        <taxon>Phyllostictaceae</taxon>
        <taxon>Phyllosticta</taxon>
    </lineage>
</organism>
<dbReference type="Gene3D" id="3.30.710.10">
    <property type="entry name" value="Potassium Channel Kv1.1, Chain A"/>
    <property type="match status" value="1"/>
</dbReference>
<dbReference type="InterPro" id="IPR011333">
    <property type="entry name" value="SKP1/BTB/POZ_sf"/>
</dbReference>
<dbReference type="CDD" id="cd18186">
    <property type="entry name" value="BTB_POZ_ZBTB_KLHL-like"/>
    <property type="match status" value="1"/>
</dbReference>
<evidence type="ECO:0000313" key="2">
    <source>
        <dbReference type="EMBL" id="KAK7515397.1"/>
    </source>
</evidence>
<dbReference type="SUPFAM" id="SSF54695">
    <property type="entry name" value="POZ domain"/>
    <property type="match status" value="1"/>
</dbReference>
<sequence>MDPSVLSQLFEHGEDSNITIVCGGEKIKAHRIILRSGSDSNAAEVHIERDPETMRHLIKFMYSGTYPAEHENDIIMIVKMHSAAHFYQAGRLEDATEFRFSCAIHMPDISAE</sequence>
<name>A0ABR1KKG7_9PEZI</name>
<dbReference type="EMBL" id="JBBPHU010000007">
    <property type="protein sequence ID" value="KAK7515397.1"/>
    <property type="molecule type" value="Genomic_DNA"/>
</dbReference>
<evidence type="ECO:0000313" key="3">
    <source>
        <dbReference type="Proteomes" id="UP001363622"/>
    </source>
</evidence>
<dbReference type="InterPro" id="IPR000210">
    <property type="entry name" value="BTB/POZ_dom"/>
</dbReference>
<comment type="caution">
    <text evidence="2">The sequence shown here is derived from an EMBL/GenBank/DDBJ whole genome shotgun (WGS) entry which is preliminary data.</text>
</comment>
<feature type="domain" description="BTB" evidence="1">
    <location>
        <begin position="16"/>
        <end position="70"/>
    </location>
</feature>
<proteinExistence type="predicted"/>